<dbReference type="Proteomes" id="UP000298468">
    <property type="component" value="Unassembled WGS sequence"/>
</dbReference>
<keyword evidence="1" id="KW-0808">Transferase</keyword>
<dbReference type="GO" id="GO:0016301">
    <property type="term" value="F:kinase activity"/>
    <property type="evidence" value="ECO:0007669"/>
    <property type="project" value="UniProtKB-KW"/>
</dbReference>
<gene>
    <name evidence="4" type="ORF">E3T61_21585</name>
</gene>
<evidence type="ECO:0000259" key="3">
    <source>
        <dbReference type="Pfam" id="PF00294"/>
    </source>
</evidence>
<dbReference type="SUPFAM" id="SSF53613">
    <property type="entry name" value="Ribokinase-like"/>
    <property type="match status" value="1"/>
</dbReference>
<evidence type="ECO:0000256" key="1">
    <source>
        <dbReference type="ARBA" id="ARBA00022679"/>
    </source>
</evidence>
<proteinExistence type="predicted"/>
<dbReference type="Gene3D" id="3.40.1190.20">
    <property type="match status" value="1"/>
</dbReference>
<accession>A0A4R9BFI3</accession>
<keyword evidence="5" id="KW-1185">Reference proteome</keyword>
<dbReference type="InterPro" id="IPR011611">
    <property type="entry name" value="PfkB_dom"/>
</dbReference>
<comment type="caution">
    <text evidence="4">The sequence shown here is derived from an EMBL/GenBank/DDBJ whole genome shotgun (WGS) entry which is preliminary data.</text>
</comment>
<evidence type="ECO:0000256" key="2">
    <source>
        <dbReference type="ARBA" id="ARBA00022777"/>
    </source>
</evidence>
<dbReference type="EMBL" id="SOHM01000051">
    <property type="protein sequence ID" value="TFD83183.1"/>
    <property type="molecule type" value="Genomic_DNA"/>
</dbReference>
<sequence>MTAAAAGPGYPACGPIHRLVSFGTVLIDLVCVVPALPEPGGDVFGSSGSLVAGGGFTAMAVARREGLRTLHAGTTGTGPFGDLARAALATAGIETVLAPVPGLDTGVCVVMVDATGERTFVTMPGAEGRFEQAWRAQVPLRPTDAVLMSGYGLLHAVTRRTILAVLAGLPHEATLVVDPGPLGHELDPANLSGLFARADWWSCNGREATLLTGLADPRLASVALAERLASAGAAADAPRRGPAHAVVRIGAEGCILAVQGRPPVHVGAAPASVTSTNGAGDAHTGSLIAALAAGRGPVAAVRQANGAALDHLLRRES</sequence>
<dbReference type="InterPro" id="IPR029056">
    <property type="entry name" value="Ribokinase-like"/>
</dbReference>
<dbReference type="PANTHER" id="PTHR10584">
    <property type="entry name" value="SUGAR KINASE"/>
    <property type="match status" value="1"/>
</dbReference>
<dbReference type="Pfam" id="PF00294">
    <property type="entry name" value="PfkB"/>
    <property type="match status" value="1"/>
</dbReference>
<feature type="domain" description="Carbohydrate kinase PfkB" evidence="3">
    <location>
        <begin position="18"/>
        <end position="308"/>
    </location>
</feature>
<evidence type="ECO:0000313" key="5">
    <source>
        <dbReference type="Proteomes" id="UP000298468"/>
    </source>
</evidence>
<name>A0A4R9BFI3_9MICO</name>
<reference evidence="4 5" key="1">
    <citation type="submission" date="2019-03" db="EMBL/GenBank/DDBJ databases">
        <title>Genomics of glacier-inhabiting Cryobacterium strains.</title>
        <authorList>
            <person name="Liu Q."/>
            <person name="Xin Y.-H."/>
        </authorList>
    </citation>
    <scope>NUCLEOTIDE SEQUENCE [LARGE SCALE GENOMIC DNA]</scope>
    <source>
        <strain evidence="4 5">Sr59</strain>
    </source>
</reference>
<dbReference type="PANTHER" id="PTHR10584:SF166">
    <property type="entry name" value="RIBOKINASE"/>
    <property type="match status" value="1"/>
</dbReference>
<dbReference type="AlphaFoldDB" id="A0A4R9BFI3"/>
<keyword evidence="2 4" id="KW-0418">Kinase</keyword>
<dbReference type="OrthoDB" id="9775849at2"/>
<evidence type="ECO:0000313" key="4">
    <source>
        <dbReference type="EMBL" id="TFD83183.1"/>
    </source>
</evidence>
<protein>
    <submittedName>
        <fullName evidence="4">Sugar kinase</fullName>
    </submittedName>
</protein>
<organism evidence="4 5">
    <name type="scientific">Cryobacterium lactosi</name>
    <dbReference type="NCBI Taxonomy" id="1259202"/>
    <lineage>
        <taxon>Bacteria</taxon>
        <taxon>Bacillati</taxon>
        <taxon>Actinomycetota</taxon>
        <taxon>Actinomycetes</taxon>
        <taxon>Micrococcales</taxon>
        <taxon>Microbacteriaceae</taxon>
        <taxon>Cryobacterium</taxon>
    </lineage>
</organism>